<dbReference type="PANTHER" id="PTHR48148">
    <property type="entry name" value="KERATINOCYTE PROLINE-RICH PROTEIN"/>
    <property type="match status" value="1"/>
</dbReference>
<evidence type="ECO:0000313" key="2">
    <source>
        <dbReference type="EMBL" id="WWD17780.1"/>
    </source>
</evidence>
<reference evidence="2" key="2">
    <citation type="submission" date="2024-01" db="EMBL/GenBank/DDBJ databases">
        <title>Comparative genomics of Cryptococcus and Kwoniella reveals pathogenesis evolution and contrasting modes of karyotype evolution via chromosome fusion or intercentromeric recombination.</title>
        <authorList>
            <person name="Coelho M.A."/>
            <person name="David-Palma M."/>
            <person name="Shea T."/>
            <person name="Bowers K."/>
            <person name="McGinley-Smith S."/>
            <person name="Mohammad A.W."/>
            <person name="Gnirke A."/>
            <person name="Yurkov A.M."/>
            <person name="Nowrousian M."/>
            <person name="Sun S."/>
            <person name="Cuomo C.A."/>
            <person name="Heitman J."/>
        </authorList>
    </citation>
    <scope>NUCLEOTIDE SEQUENCE</scope>
    <source>
        <strain evidence="2">CBS 12478</strain>
    </source>
</reference>
<dbReference type="PANTHER" id="PTHR48148:SF2">
    <property type="entry name" value="PA14 DOMAIN-CONTAINING PROTEIN"/>
    <property type="match status" value="1"/>
</dbReference>
<sequence length="344" mass="37983">MTAFVAPRPVPWYKSRLRFQRHDAKSVDLCSLAKRIEQVSLVASPRNSRYLQFESQGLISCPEPEPEPEPSPEPSRSPSPDRTPSPSFEWDTDSDTDHEDLPTSTRDKIISQVTKESHSVMSRHTSGEDSDHILAKDVVSRDGLNDFSKNNLNHATHLALHFLVPDQSSSPSPPPIPWIIITPSPSPSPSPTPSPTPSPESDSIKSNDKSSYEPYDDQKTSNILVGSAKQTARPRPDTPYPRSPSPSPSPPSSPAPSPSPSPTSSSSSSRTPTPAPTTGGDFEPEVFEHLYFKPKHIFSSWQCPTMIPNLRRMCSVHKATDESWKDRFEIGSPQSESTTVQEWV</sequence>
<dbReference type="KEGG" id="ksn:43588922"/>
<dbReference type="EMBL" id="CP144054">
    <property type="protein sequence ID" value="WWD17780.1"/>
    <property type="molecule type" value="Genomic_DNA"/>
</dbReference>
<dbReference type="RefSeq" id="XP_031860898.1">
    <property type="nucleotide sequence ID" value="XM_032004783.1"/>
</dbReference>
<feature type="region of interest" description="Disordered" evidence="1">
    <location>
        <begin position="166"/>
        <end position="283"/>
    </location>
</feature>
<accession>A0A5M6C0C8</accession>
<dbReference type="GeneID" id="43588922"/>
<feature type="compositionally biased region" description="Polar residues" evidence="1">
    <location>
        <begin position="220"/>
        <end position="230"/>
    </location>
</feature>
<organism evidence="2 3">
    <name type="scientific">Kwoniella shandongensis</name>
    <dbReference type="NCBI Taxonomy" id="1734106"/>
    <lineage>
        <taxon>Eukaryota</taxon>
        <taxon>Fungi</taxon>
        <taxon>Dikarya</taxon>
        <taxon>Basidiomycota</taxon>
        <taxon>Agaricomycotina</taxon>
        <taxon>Tremellomycetes</taxon>
        <taxon>Tremellales</taxon>
        <taxon>Cryptococcaceae</taxon>
        <taxon>Kwoniella</taxon>
    </lineage>
</organism>
<feature type="compositionally biased region" description="Pro residues" evidence="1">
    <location>
        <begin position="237"/>
        <end position="261"/>
    </location>
</feature>
<evidence type="ECO:0000313" key="3">
    <source>
        <dbReference type="Proteomes" id="UP000322225"/>
    </source>
</evidence>
<feature type="compositionally biased region" description="Basic and acidic residues" evidence="1">
    <location>
        <begin position="202"/>
        <end position="219"/>
    </location>
</feature>
<dbReference type="AlphaFoldDB" id="A0A5M6C0C8"/>
<gene>
    <name evidence="2" type="ORF">CI109_102222</name>
</gene>
<evidence type="ECO:0000256" key="1">
    <source>
        <dbReference type="SAM" id="MobiDB-lite"/>
    </source>
</evidence>
<reference evidence="2" key="1">
    <citation type="submission" date="2017-08" db="EMBL/GenBank/DDBJ databases">
        <authorList>
            <person name="Cuomo C."/>
            <person name="Billmyre B."/>
            <person name="Heitman J."/>
        </authorList>
    </citation>
    <scope>NUCLEOTIDE SEQUENCE</scope>
    <source>
        <strain evidence="2">CBS 12478</strain>
    </source>
</reference>
<feature type="compositionally biased region" description="Basic and acidic residues" evidence="1">
    <location>
        <begin position="125"/>
        <end position="134"/>
    </location>
</feature>
<name>A0A5M6C0C8_9TREE</name>
<feature type="compositionally biased region" description="Low complexity" evidence="1">
    <location>
        <begin position="262"/>
        <end position="278"/>
    </location>
</feature>
<feature type="compositionally biased region" description="Basic and acidic residues" evidence="1">
    <location>
        <begin position="99"/>
        <end position="109"/>
    </location>
</feature>
<feature type="compositionally biased region" description="Pro residues" evidence="1">
    <location>
        <begin position="71"/>
        <end position="83"/>
    </location>
</feature>
<feature type="compositionally biased region" description="Polar residues" evidence="1">
    <location>
        <begin position="111"/>
        <end position="124"/>
    </location>
</feature>
<feature type="compositionally biased region" description="Pro residues" evidence="1">
    <location>
        <begin position="184"/>
        <end position="198"/>
    </location>
</feature>
<protein>
    <submittedName>
        <fullName evidence="2">Uncharacterized protein</fullName>
    </submittedName>
</protein>
<keyword evidence="3" id="KW-1185">Reference proteome</keyword>
<feature type="region of interest" description="Disordered" evidence="1">
    <location>
        <begin position="59"/>
        <end position="134"/>
    </location>
</feature>
<proteinExistence type="predicted"/>
<dbReference type="Proteomes" id="UP000322225">
    <property type="component" value="Chromosome 4"/>
</dbReference>
<dbReference type="PRINTS" id="PR01217">
    <property type="entry name" value="PRICHEXTENSN"/>
</dbReference>